<feature type="transmembrane region" description="Helical" evidence="6">
    <location>
        <begin position="38"/>
        <end position="57"/>
    </location>
</feature>
<accession>A0A8S1FA33</accession>
<feature type="transmembrane region" description="Helical" evidence="6">
    <location>
        <begin position="374"/>
        <end position="397"/>
    </location>
</feature>
<feature type="transmembrane region" description="Helical" evidence="6">
    <location>
        <begin position="107"/>
        <end position="123"/>
    </location>
</feature>
<dbReference type="AlphaFoldDB" id="A0A8S1FA33"/>
<dbReference type="Proteomes" id="UP000494206">
    <property type="component" value="Unassembled WGS sequence"/>
</dbReference>
<keyword evidence="8" id="KW-1185">Reference proteome</keyword>
<keyword evidence="3 6" id="KW-0812">Transmembrane</keyword>
<evidence type="ECO:0000256" key="5">
    <source>
        <dbReference type="ARBA" id="ARBA00023136"/>
    </source>
</evidence>
<dbReference type="Gene3D" id="1.20.1250.20">
    <property type="entry name" value="MFS general substrate transporter like domains"/>
    <property type="match status" value="1"/>
</dbReference>
<evidence type="ECO:0000256" key="2">
    <source>
        <dbReference type="ARBA" id="ARBA00009172"/>
    </source>
</evidence>
<name>A0A8S1FA33_9PELO</name>
<feature type="transmembrane region" description="Helical" evidence="6">
    <location>
        <begin position="331"/>
        <end position="354"/>
    </location>
</feature>
<dbReference type="EMBL" id="CADEPM010000009">
    <property type="protein sequence ID" value="CAB3409803.1"/>
    <property type="molecule type" value="Genomic_DNA"/>
</dbReference>
<gene>
    <name evidence="7" type="ORF">CBOVIS_LOCUS11410</name>
</gene>
<evidence type="ECO:0000256" key="1">
    <source>
        <dbReference type="ARBA" id="ARBA00004141"/>
    </source>
</evidence>
<feature type="transmembrane region" description="Helical" evidence="6">
    <location>
        <begin position="77"/>
        <end position="95"/>
    </location>
</feature>
<feature type="transmembrane region" description="Helical" evidence="6">
    <location>
        <begin position="298"/>
        <end position="319"/>
    </location>
</feature>
<dbReference type="PANTHER" id="PTHR23294">
    <property type="entry name" value="ET TRANSLATION PRODUCT-RELATED"/>
    <property type="match status" value="1"/>
</dbReference>
<dbReference type="SUPFAM" id="SSF103473">
    <property type="entry name" value="MFS general substrate transporter"/>
    <property type="match status" value="1"/>
</dbReference>
<evidence type="ECO:0000256" key="4">
    <source>
        <dbReference type="ARBA" id="ARBA00022989"/>
    </source>
</evidence>
<comment type="caution">
    <text evidence="7">The sequence shown here is derived from an EMBL/GenBank/DDBJ whole genome shotgun (WGS) entry which is preliminary data.</text>
</comment>
<feature type="transmembrane region" description="Helical" evidence="6">
    <location>
        <begin position="409"/>
        <end position="427"/>
    </location>
</feature>
<feature type="transmembrane region" description="Helical" evidence="6">
    <location>
        <begin position="206"/>
        <end position="228"/>
    </location>
</feature>
<protein>
    <submittedName>
        <fullName evidence="7">Uncharacterized protein</fullName>
    </submittedName>
</protein>
<dbReference type="InterPro" id="IPR036259">
    <property type="entry name" value="MFS_trans_sf"/>
</dbReference>
<evidence type="ECO:0000256" key="3">
    <source>
        <dbReference type="ARBA" id="ARBA00022692"/>
    </source>
</evidence>
<organism evidence="7 8">
    <name type="scientific">Caenorhabditis bovis</name>
    <dbReference type="NCBI Taxonomy" id="2654633"/>
    <lineage>
        <taxon>Eukaryota</taxon>
        <taxon>Metazoa</taxon>
        <taxon>Ecdysozoa</taxon>
        <taxon>Nematoda</taxon>
        <taxon>Chromadorea</taxon>
        <taxon>Rhabditida</taxon>
        <taxon>Rhabditina</taxon>
        <taxon>Rhabditomorpha</taxon>
        <taxon>Rhabditoidea</taxon>
        <taxon>Rhabditidae</taxon>
        <taxon>Peloderinae</taxon>
        <taxon>Caenorhabditis</taxon>
    </lineage>
</organism>
<evidence type="ECO:0000313" key="8">
    <source>
        <dbReference type="Proteomes" id="UP000494206"/>
    </source>
</evidence>
<dbReference type="PANTHER" id="PTHR23294:SF21">
    <property type="entry name" value="UNC93-LIKE PROTEIN MFSD11"/>
    <property type="match status" value="1"/>
</dbReference>
<sequence>MDTSSIPYNLEESSSKSESSRRFHVELTPRRHELHSTYLLGIGTLFLYVGYSCQQFISESVIHSVHQRNPDVISQYAGYFGAAFHFSIFALFSLITPSLQHFIPSKWILTIASGLFAIYYLGFIHLNTYYFYISQALMGVGYSLYNNGEGQYLSEHSSRRTIESNTGIETAVGHASMFFGGLALMVLFMFVPTHQSGNSITYTDTMIYAIYGTMFILNIFSIIVFAFLPTKQYDSIASKSSTVVPSIGNQIKLFWKAIKAKNLILLVPFFFYQGLAVSFLMSVYPTTLSFTSAFKNDVFIIAIFSLSMGLAEAIGGIFLRPIVKRAGEYGLYLTVGANFLSYVTVIILSFFSIPNMATFGPTNDEPLLITPSRFLVFFIGFLIGFSDFCITMARAVICQVAVPECRMQLFSLSKLYQSGASVVVLLLTPYMTVYVWLASLFVTLIIGTIGFIIVTWRTRLARQKNSVQPSQAQLADNKI</sequence>
<dbReference type="InterPro" id="IPR010291">
    <property type="entry name" value="Ion_channel_UNC-93"/>
</dbReference>
<dbReference type="InterPro" id="IPR051617">
    <property type="entry name" value="UNC-93-like_regulator"/>
</dbReference>
<feature type="transmembrane region" description="Helical" evidence="6">
    <location>
        <begin position="166"/>
        <end position="191"/>
    </location>
</feature>
<comment type="subcellular location">
    <subcellularLocation>
        <location evidence="1">Membrane</location>
        <topology evidence="1">Multi-pass membrane protein</topology>
    </subcellularLocation>
</comment>
<reference evidence="7 8" key="1">
    <citation type="submission" date="2020-04" db="EMBL/GenBank/DDBJ databases">
        <authorList>
            <person name="Laetsch R D."/>
            <person name="Stevens L."/>
            <person name="Kumar S."/>
            <person name="Blaxter L. M."/>
        </authorList>
    </citation>
    <scope>NUCLEOTIDE SEQUENCE [LARGE SCALE GENOMIC DNA]</scope>
</reference>
<proteinExistence type="inferred from homology"/>
<evidence type="ECO:0000313" key="7">
    <source>
        <dbReference type="EMBL" id="CAB3409803.1"/>
    </source>
</evidence>
<dbReference type="GO" id="GO:0016020">
    <property type="term" value="C:membrane"/>
    <property type="evidence" value="ECO:0007669"/>
    <property type="project" value="UniProtKB-SubCell"/>
</dbReference>
<comment type="similarity">
    <text evidence="2">Belongs to the unc-93 family.</text>
</comment>
<keyword evidence="5 6" id="KW-0472">Membrane</keyword>
<feature type="transmembrane region" description="Helical" evidence="6">
    <location>
        <begin position="263"/>
        <end position="286"/>
    </location>
</feature>
<feature type="transmembrane region" description="Helical" evidence="6">
    <location>
        <begin position="433"/>
        <end position="456"/>
    </location>
</feature>
<dbReference type="Pfam" id="PF05978">
    <property type="entry name" value="UNC-93"/>
    <property type="match status" value="1"/>
</dbReference>
<evidence type="ECO:0000256" key="6">
    <source>
        <dbReference type="SAM" id="Phobius"/>
    </source>
</evidence>
<keyword evidence="4 6" id="KW-1133">Transmembrane helix</keyword>
<dbReference type="OrthoDB" id="5778776at2759"/>